<evidence type="ECO:0000256" key="4">
    <source>
        <dbReference type="ARBA" id="ARBA00011995"/>
    </source>
</evidence>
<evidence type="ECO:0000256" key="9">
    <source>
        <dbReference type="ARBA" id="ARBA00023232"/>
    </source>
</evidence>
<dbReference type="CDD" id="cd03348">
    <property type="entry name" value="pro_PheOH"/>
    <property type="match status" value="1"/>
</dbReference>
<keyword evidence="8" id="KW-0503">Monooxygenase</keyword>
<comment type="cofactor">
    <cofactor evidence="1 11">
        <name>Fe(2+)</name>
        <dbReference type="ChEBI" id="CHEBI:29033"/>
    </cofactor>
</comment>
<reference evidence="13 14" key="1">
    <citation type="submission" date="2024-02" db="EMBL/GenBank/DDBJ databases">
        <title>A novel Wenzhouxiangellaceae bacterium, isolated from coastal sediments.</title>
        <authorList>
            <person name="Du Z.-J."/>
            <person name="Ye Y.-Q."/>
            <person name="Zhang X.-Y."/>
        </authorList>
    </citation>
    <scope>NUCLEOTIDE SEQUENCE [LARGE SCALE GENOMIC DNA]</scope>
    <source>
        <strain evidence="13 14">CH-27</strain>
    </source>
</reference>
<keyword evidence="5 11" id="KW-0479">Metal-binding</keyword>
<dbReference type="InterPro" id="IPR036951">
    <property type="entry name" value="ArAA_hydroxylase_sf"/>
</dbReference>
<dbReference type="InterPro" id="IPR036329">
    <property type="entry name" value="Aro-AA_hydroxylase_C_sf"/>
</dbReference>
<dbReference type="Proteomes" id="UP001359886">
    <property type="component" value="Unassembled WGS sequence"/>
</dbReference>
<evidence type="ECO:0000256" key="6">
    <source>
        <dbReference type="ARBA" id="ARBA00023002"/>
    </source>
</evidence>
<proteinExistence type="inferred from homology"/>
<evidence type="ECO:0000313" key="14">
    <source>
        <dbReference type="Proteomes" id="UP001359886"/>
    </source>
</evidence>
<accession>A0AAW9RBZ3</accession>
<evidence type="ECO:0000256" key="8">
    <source>
        <dbReference type="ARBA" id="ARBA00023033"/>
    </source>
</evidence>
<feature type="binding site" evidence="11">
    <location>
        <position position="134"/>
    </location>
    <ligand>
        <name>Fe cation</name>
        <dbReference type="ChEBI" id="CHEBI:24875"/>
    </ligand>
</feature>
<keyword evidence="7 11" id="KW-0408">Iron</keyword>
<gene>
    <name evidence="13" type="primary">phhA</name>
    <name evidence="13" type="ORF">V3330_04425</name>
</gene>
<dbReference type="InterPro" id="IPR005960">
    <property type="entry name" value="Phe-4-hydroxylase_mono"/>
</dbReference>
<organism evidence="13 14">
    <name type="scientific">Elongatibacter sediminis</name>
    <dbReference type="NCBI Taxonomy" id="3119006"/>
    <lineage>
        <taxon>Bacteria</taxon>
        <taxon>Pseudomonadati</taxon>
        <taxon>Pseudomonadota</taxon>
        <taxon>Gammaproteobacteria</taxon>
        <taxon>Chromatiales</taxon>
        <taxon>Wenzhouxiangellaceae</taxon>
        <taxon>Elongatibacter</taxon>
    </lineage>
</organism>
<comment type="similarity">
    <text evidence="3">Belongs to the biopterin-dependent aromatic amino acid hydroxylase family.</text>
</comment>
<evidence type="ECO:0000256" key="5">
    <source>
        <dbReference type="ARBA" id="ARBA00022723"/>
    </source>
</evidence>
<sequence>MNFSSMGKGKQSKYVAKVPDETGHIGYSDEENAIWHDLITRQIPMLPGRACPQWIEALEKMDLPVNRVPQINELNAVLEQHTGWHVWPVPALIPFTKFFGLLADRKFPVATFIRTREDFDYLEEPDVFHEVFGHTPVLTDHRFGAFIEAYGKAGLAADPKDHAMLARLFWFTVEFGLAETAEGIRAYGSGIMSSPGELVYAVESDKPQRKPFDPVDALRTPYRIDIFQTVYFVLESFDQLFDLAQMDLLKLVAEARRLGMHEPTFPPREVA</sequence>
<dbReference type="NCBIfam" id="NF008877">
    <property type="entry name" value="PRK11913.1-2"/>
    <property type="match status" value="1"/>
</dbReference>
<dbReference type="GO" id="GO:0004505">
    <property type="term" value="F:phenylalanine 4-monooxygenase activity"/>
    <property type="evidence" value="ECO:0007669"/>
    <property type="project" value="UniProtKB-EC"/>
</dbReference>
<dbReference type="PANTHER" id="PTHR11473:SF24">
    <property type="entry name" value="PHENYLALANINE-4-HYDROXYLASE"/>
    <property type="match status" value="1"/>
</dbReference>
<keyword evidence="6 13" id="KW-0560">Oxidoreductase</keyword>
<comment type="caution">
    <text evidence="13">The sequence shown here is derived from an EMBL/GenBank/DDBJ whole genome shotgun (WGS) entry which is preliminary data.</text>
</comment>
<dbReference type="RefSeq" id="WP_354694177.1">
    <property type="nucleotide sequence ID" value="NZ_JAZHOG010000002.1"/>
</dbReference>
<dbReference type="Gene3D" id="1.10.800.10">
    <property type="entry name" value="Aromatic amino acid hydroxylase"/>
    <property type="match status" value="1"/>
</dbReference>
<dbReference type="GO" id="GO:0006559">
    <property type="term" value="P:L-phenylalanine catabolic process"/>
    <property type="evidence" value="ECO:0007669"/>
    <property type="project" value="UniProtKB-KW"/>
</dbReference>
<comment type="pathway">
    <text evidence="2">Amino-acid degradation; L-phenylalanine degradation; acetoacetate and fumarate from L-phenylalanine: step 1/6.</text>
</comment>
<evidence type="ECO:0000256" key="2">
    <source>
        <dbReference type="ARBA" id="ARBA00005088"/>
    </source>
</evidence>
<evidence type="ECO:0000256" key="1">
    <source>
        <dbReference type="ARBA" id="ARBA00001954"/>
    </source>
</evidence>
<dbReference type="GO" id="GO:0005506">
    <property type="term" value="F:iron ion binding"/>
    <property type="evidence" value="ECO:0007669"/>
    <property type="project" value="InterPro"/>
</dbReference>
<evidence type="ECO:0000256" key="10">
    <source>
        <dbReference type="ARBA" id="ARBA00029922"/>
    </source>
</evidence>
<dbReference type="PRINTS" id="PR00372">
    <property type="entry name" value="FYWHYDRXLASE"/>
</dbReference>
<keyword evidence="14" id="KW-1185">Reference proteome</keyword>
<evidence type="ECO:0000313" key="13">
    <source>
        <dbReference type="EMBL" id="MEJ8566859.1"/>
    </source>
</evidence>
<evidence type="ECO:0000256" key="7">
    <source>
        <dbReference type="ARBA" id="ARBA00023004"/>
    </source>
</evidence>
<evidence type="ECO:0000256" key="11">
    <source>
        <dbReference type="PIRSR" id="PIRSR601273-2"/>
    </source>
</evidence>
<evidence type="ECO:0000259" key="12">
    <source>
        <dbReference type="PROSITE" id="PS51410"/>
    </source>
</evidence>
<dbReference type="EMBL" id="JAZHOG010000002">
    <property type="protein sequence ID" value="MEJ8566859.1"/>
    <property type="molecule type" value="Genomic_DNA"/>
</dbReference>
<protein>
    <recommendedName>
        <fullName evidence="4">phenylalanine 4-monooxygenase</fullName>
        <ecNumber evidence="4">1.14.16.1</ecNumber>
    </recommendedName>
    <alternativeName>
        <fullName evidence="10">Phe-4-monooxygenase</fullName>
    </alternativeName>
</protein>
<dbReference type="PROSITE" id="PS51410">
    <property type="entry name" value="BH4_AAA_HYDROXYL_2"/>
    <property type="match status" value="1"/>
</dbReference>
<dbReference type="SUPFAM" id="SSF56534">
    <property type="entry name" value="Aromatic aminoacid monoxygenases, catalytic and oligomerization domains"/>
    <property type="match status" value="1"/>
</dbReference>
<dbReference type="NCBIfam" id="TIGR01267">
    <property type="entry name" value="Phe4hydrox_mono"/>
    <property type="match status" value="1"/>
</dbReference>
<dbReference type="PANTHER" id="PTHR11473">
    <property type="entry name" value="AROMATIC AMINO ACID HYDROXYLASE"/>
    <property type="match status" value="1"/>
</dbReference>
<feature type="binding site" evidence="11">
    <location>
        <position position="174"/>
    </location>
    <ligand>
        <name>Fe cation</name>
        <dbReference type="ChEBI" id="CHEBI:24875"/>
    </ligand>
</feature>
<feature type="binding site" evidence="11">
    <location>
        <position position="129"/>
    </location>
    <ligand>
        <name>Fe cation</name>
        <dbReference type="ChEBI" id="CHEBI:24875"/>
    </ligand>
</feature>
<dbReference type="InterPro" id="IPR019774">
    <property type="entry name" value="Aromatic-AA_hydroxylase_C"/>
</dbReference>
<name>A0AAW9RBZ3_9GAMM</name>
<keyword evidence="9" id="KW-0585">Phenylalanine catabolism</keyword>
<dbReference type="InterPro" id="IPR001273">
    <property type="entry name" value="ArAA_hydroxylase"/>
</dbReference>
<dbReference type="EC" id="1.14.16.1" evidence="4"/>
<evidence type="ECO:0000256" key="3">
    <source>
        <dbReference type="ARBA" id="ARBA00009712"/>
    </source>
</evidence>
<feature type="domain" description="Biopterin-dependent aromatic amino acid hydroxylase family profile" evidence="12">
    <location>
        <begin position="1"/>
        <end position="271"/>
    </location>
</feature>
<dbReference type="Pfam" id="PF00351">
    <property type="entry name" value="Biopterin_H"/>
    <property type="match status" value="1"/>
</dbReference>
<dbReference type="AlphaFoldDB" id="A0AAW9RBZ3"/>